<keyword evidence="1" id="KW-0812">Transmembrane</keyword>
<keyword evidence="1" id="KW-0472">Membrane</keyword>
<evidence type="ECO:0000313" key="3">
    <source>
        <dbReference type="Proteomes" id="UP000000788"/>
    </source>
</evidence>
<dbReference type="eggNOG" id="ENOG50320JE">
    <property type="taxonomic scope" value="Bacteria"/>
</dbReference>
<feature type="transmembrane region" description="Helical" evidence="1">
    <location>
        <begin position="196"/>
        <end position="220"/>
    </location>
</feature>
<dbReference type="Proteomes" id="UP000000788">
    <property type="component" value="Chromosome"/>
</dbReference>
<dbReference type="EMBL" id="CP000878">
    <property type="protein sequence ID" value="ABX08836.1"/>
    <property type="molecule type" value="Genomic_DNA"/>
</dbReference>
<protein>
    <submittedName>
        <fullName evidence="2">Uncharacterized protein</fullName>
    </submittedName>
</protein>
<dbReference type="AlphaFoldDB" id="A9BAH4"/>
<gene>
    <name evidence="2" type="ordered locus">P9211_09051</name>
</gene>
<reference evidence="2 3" key="1">
    <citation type="journal article" date="2007" name="PLoS Genet.">
        <title>Patterns and implications of gene gain and loss in the evolution of Prochlorococcus.</title>
        <authorList>
            <person name="Kettler G.C."/>
            <person name="Martiny A.C."/>
            <person name="Huang K."/>
            <person name="Zucker J."/>
            <person name="Coleman M.L."/>
            <person name="Rodrigue S."/>
            <person name="Chen F."/>
            <person name="Lapidus A."/>
            <person name="Ferriera S."/>
            <person name="Johnson J."/>
            <person name="Steglich C."/>
            <person name="Church G.M."/>
            <person name="Richardson P."/>
            <person name="Chisholm S.W."/>
        </authorList>
    </citation>
    <scope>NUCLEOTIDE SEQUENCE [LARGE SCALE GENOMIC DNA]</scope>
    <source>
        <strain evidence="3">MIT 9211</strain>
    </source>
</reference>
<feature type="transmembrane region" description="Helical" evidence="1">
    <location>
        <begin position="160"/>
        <end position="176"/>
    </location>
</feature>
<evidence type="ECO:0000256" key="1">
    <source>
        <dbReference type="SAM" id="Phobius"/>
    </source>
</evidence>
<feature type="transmembrane region" description="Helical" evidence="1">
    <location>
        <begin position="12"/>
        <end position="31"/>
    </location>
</feature>
<dbReference type="RefSeq" id="WP_012195458.1">
    <property type="nucleotide sequence ID" value="NC_009976.1"/>
</dbReference>
<accession>A9BAH4</accession>
<dbReference type="HOGENOM" id="CLU_1057113_0_0_3"/>
<proteinExistence type="predicted"/>
<dbReference type="KEGG" id="pmj:P9211_09051"/>
<keyword evidence="3" id="KW-1185">Reference proteome</keyword>
<evidence type="ECO:0000313" key="2">
    <source>
        <dbReference type="EMBL" id="ABX08836.1"/>
    </source>
</evidence>
<feature type="transmembrane region" description="Helical" evidence="1">
    <location>
        <begin position="241"/>
        <end position="260"/>
    </location>
</feature>
<name>A9BAH4_PROM4</name>
<organism evidence="2 3">
    <name type="scientific">Prochlorococcus marinus (strain MIT 9211)</name>
    <dbReference type="NCBI Taxonomy" id="93059"/>
    <lineage>
        <taxon>Bacteria</taxon>
        <taxon>Bacillati</taxon>
        <taxon>Cyanobacteriota</taxon>
        <taxon>Cyanophyceae</taxon>
        <taxon>Synechococcales</taxon>
        <taxon>Prochlorococcaceae</taxon>
        <taxon>Prochlorococcus</taxon>
    </lineage>
</organism>
<sequence>MVKINYKNPSTLLIYFTCSYILGISTIEIYRYTQFSWNDYLPYGLLLDILVIVPALFIIAYLNYWKEQWRLVTYSQIKIIDCNSYIKRKNYTIYLVSSTLAYFILFINNLFIFLYSLGIEGNSLKTYLDYSRNNIPKLDLLIGLYILISALLVNKFTSKILSFVSGLTFSIAYLNYWRYLQGGHSQNQVVIEVDNLISHCILPLTVILVFILLNIVHALMRYLLDGESISDWTCPKFKEKFILHLYRLTPLIGSIFFYFWGTF</sequence>
<keyword evidence="1" id="KW-1133">Transmembrane helix</keyword>
<feature type="transmembrane region" description="Helical" evidence="1">
    <location>
        <begin position="135"/>
        <end position="153"/>
    </location>
</feature>
<dbReference type="STRING" id="93059.P9211_09051"/>
<feature type="transmembrane region" description="Helical" evidence="1">
    <location>
        <begin position="93"/>
        <end position="115"/>
    </location>
</feature>
<feature type="transmembrane region" description="Helical" evidence="1">
    <location>
        <begin position="43"/>
        <end position="64"/>
    </location>
</feature>